<dbReference type="InterPro" id="IPR005828">
    <property type="entry name" value="MFS_sugar_transport-like"/>
</dbReference>
<evidence type="ECO:0000256" key="3">
    <source>
        <dbReference type="ARBA" id="ARBA00022989"/>
    </source>
</evidence>
<protein>
    <submittedName>
        <fullName evidence="5">Uncharacterized protein</fullName>
    </submittedName>
</protein>
<organism evidence="5 6">
    <name type="scientific">Melopsittacus undulatus</name>
    <name type="common">Budgerigar</name>
    <name type="synonym">Psittacus undulatus</name>
    <dbReference type="NCBI Taxonomy" id="13146"/>
    <lineage>
        <taxon>Eukaryota</taxon>
        <taxon>Metazoa</taxon>
        <taxon>Chordata</taxon>
        <taxon>Craniata</taxon>
        <taxon>Vertebrata</taxon>
        <taxon>Euteleostomi</taxon>
        <taxon>Archelosauria</taxon>
        <taxon>Archosauria</taxon>
        <taxon>Dinosauria</taxon>
        <taxon>Saurischia</taxon>
        <taxon>Theropoda</taxon>
        <taxon>Coelurosauria</taxon>
        <taxon>Aves</taxon>
        <taxon>Neognathae</taxon>
        <taxon>Neoaves</taxon>
        <taxon>Telluraves</taxon>
        <taxon>Australaves</taxon>
        <taxon>Psittaciformes</taxon>
        <taxon>Psittaculidae</taxon>
        <taxon>Melopsittacus</taxon>
    </lineage>
</organism>
<name>A0A8V5GTK9_MELUD</name>
<proteinExistence type="predicted"/>
<dbReference type="InterPro" id="IPR020846">
    <property type="entry name" value="MFS_dom"/>
</dbReference>
<dbReference type="PROSITE" id="PS00216">
    <property type="entry name" value="SUGAR_TRANSPORT_1"/>
    <property type="match status" value="1"/>
</dbReference>
<accession>A0A8V5GTK9</accession>
<evidence type="ECO:0000313" key="6">
    <source>
        <dbReference type="Proteomes" id="UP000694405"/>
    </source>
</evidence>
<dbReference type="SUPFAM" id="SSF103473">
    <property type="entry name" value="MFS general substrate transporter"/>
    <property type="match status" value="1"/>
</dbReference>
<evidence type="ECO:0000256" key="4">
    <source>
        <dbReference type="ARBA" id="ARBA00023136"/>
    </source>
</evidence>
<dbReference type="InterPro" id="IPR005829">
    <property type="entry name" value="Sugar_transporter_CS"/>
</dbReference>
<evidence type="ECO:0000313" key="5">
    <source>
        <dbReference type="Ensembl" id="ENSMUNP00000024242.1"/>
    </source>
</evidence>
<dbReference type="Proteomes" id="UP000694405">
    <property type="component" value="Chromosome 22"/>
</dbReference>
<dbReference type="PANTHER" id="PTHR24064">
    <property type="entry name" value="SOLUTE CARRIER FAMILY 22 MEMBER"/>
    <property type="match status" value="1"/>
</dbReference>
<reference evidence="5" key="3">
    <citation type="submission" date="2025-09" db="UniProtKB">
        <authorList>
            <consortium name="Ensembl"/>
        </authorList>
    </citation>
    <scope>IDENTIFICATION</scope>
</reference>
<sequence length="494" mass="54050">MPFGAVLVQVGALGRFQLLQTVLLVLPLLLMASHNLLQNFTAAVPPPPLPTGPYQRTEGCADGWEYDHSTYVATIVTEWDLVCSYRQLRQMAQSIYMAGVLVGALVLGGLSDRFGRKAMLMWSYLQLAVMGTCTAFAPNYATYCVLRFAGGMALSGFGLSIALVEWIPTSHRAVTVAITGFAYTLGQILLAGVAFAVPHWRHLQLTVSLPFFGFLLYSWWLAESARWLVLSGRAEAAVRVLQRVARINGRKEEGEKITVEVWSHMKEELAGLKASYSISDLVRTPVIRRIFCCLSIVWFSTSFSYYGLAMDLQNFGVSIYLIQVIFGAVDFPAKVVVTISLSYIGRRLSLAVALFVAGLAIIANIFVPTDLQTLRTALAVLGKGCLSASFNCVFLYTTELYPTPIRQTGLGFGSTMARVGGIVAPLVKMLDESYPLLPPAVYGVFPVVAAAVAAFLPETLNMPLPDTIQEVESSLTGQLSWQKPQYQQLLMGRL</sequence>
<dbReference type="PROSITE" id="PS50850">
    <property type="entry name" value="MFS"/>
    <property type="match status" value="1"/>
</dbReference>
<dbReference type="GO" id="GO:0016020">
    <property type="term" value="C:membrane"/>
    <property type="evidence" value="ECO:0007669"/>
    <property type="project" value="UniProtKB-SubCell"/>
</dbReference>
<comment type="subcellular location">
    <subcellularLocation>
        <location evidence="1">Membrane</location>
        <topology evidence="1">Multi-pass membrane protein</topology>
    </subcellularLocation>
</comment>
<dbReference type="Ensembl" id="ENSMUNT00000029968.1">
    <property type="protein sequence ID" value="ENSMUNP00000024242.1"/>
    <property type="gene ID" value="ENSMUNG00000021873.1"/>
</dbReference>
<dbReference type="InterPro" id="IPR036259">
    <property type="entry name" value="MFS_trans_sf"/>
</dbReference>
<dbReference type="AlphaFoldDB" id="A0A8V5GTK9"/>
<keyword evidence="4" id="KW-0472">Membrane</keyword>
<keyword evidence="6" id="KW-1185">Reference proteome</keyword>
<dbReference type="FunFam" id="1.20.1250.20:FF:000023">
    <property type="entry name" value="Solute carrier family 22 member 6"/>
    <property type="match status" value="1"/>
</dbReference>
<dbReference type="GO" id="GO:0022857">
    <property type="term" value="F:transmembrane transporter activity"/>
    <property type="evidence" value="ECO:0007669"/>
    <property type="project" value="InterPro"/>
</dbReference>
<reference evidence="5" key="1">
    <citation type="submission" date="2020-03" db="EMBL/GenBank/DDBJ databases">
        <title>Melopsittacus undulatus (budgerigar) genome, bMelUnd1, maternal haplotype with Z.</title>
        <authorList>
            <person name="Gedman G."/>
            <person name="Mountcastle J."/>
            <person name="Haase B."/>
            <person name="Formenti G."/>
            <person name="Wright T."/>
            <person name="Apodaca J."/>
            <person name="Pelan S."/>
            <person name="Chow W."/>
            <person name="Rhie A."/>
            <person name="Howe K."/>
            <person name="Fedrigo O."/>
            <person name="Jarvis E.D."/>
        </authorList>
    </citation>
    <scope>NUCLEOTIDE SEQUENCE [LARGE SCALE GENOMIC DNA]</scope>
</reference>
<dbReference type="Gene3D" id="1.20.1250.20">
    <property type="entry name" value="MFS general substrate transporter like domains"/>
    <property type="match status" value="1"/>
</dbReference>
<evidence type="ECO:0000256" key="2">
    <source>
        <dbReference type="ARBA" id="ARBA00022692"/>
    </source>
</evidence>
<dbReference type="Pfam" id="PF00083">
    <property type="entry name" value="Sugar_tr"/>
    <property type="match status" value="1"/>
</dbReference>
<keyword evidence="2" id="KW-0812">Transmembrane</keyword>
<gene>
    <name evidence="5" type="primary">LOC117437434</name>
</gene>
<keyword evidence="3" id="KW-1133">Transmembrane helix</keyword>
<evidence type="ECO:0000256" key="1">
    <source>
        <dbReference type="ARBA" id="ARBA00004141"/>
    </source>
</evidence>
<reference evidence="5" key="2">
    <citation type="submission" date="2025-08" db="UniProtKB">
        <authorList>
            <consortium name="Ensembl"/>
        </authorList>
    </citation>
    <scope>IDENTIFICATION</scope>
</reference>